<dbReference type="CDD" id="cd06168">
    <property type="entry name" value="LSMD1"/>
    <property type="match status" value="1"/>
</dbReference>
<dbReference type="InterPro" id="IPR001163">
    <property type="entry name" value="Sm_dom_euk/arc"/>
</dbReference>
<reference evidence="2" key="1">
    <citation type="submission" date="2013-12" db="EMBL/GenBank/DDBJ databases">
        <authorList>
            <person name="Genoscope - CEA"/>
        </authorList>
    </citation>
    <scope>NUCLEOTIDE SEQUENCE</scope>
    <source>
        <strain evidence="2">CBS 1993</strain>
    </source>
</reference>
<dbReference type="OrthoDB" id="368909at2759"/>
<sequence>MAEPIDYISLPFRVTVVDGRVLEGRLLAIDDESNLLVTDVKEHTGEETRDLGLVSVPRKTIVKLEVEEKEYGDMLRWKQAQTLRSLKVSD</sequence>
<dbReference type="SUPFAM" id="SSF50182">
    <property type="entry name" value="Sm-like ribonucleoproteins"/>
    <property type="match status" value="1"/>
</dbReference>
<dbReference type="EMBL" id="HG793131">
    <property type="protein sequence ID" value="CDK29749.1"/>
    <property type="molecule type" value="Genomic_DNA"/>
</dbReference>
<evidence type="ECO:0000313" key="2">
    <source>
        <dbReference type="EMBL" id="CDK29749.1"/>
    </source>
</evidence>
<proteinExistence type="predicted"/>
<dbReference type="InterPro" id="IPR047575">
    <property type="entry name" value="Sm"/>
</dbReference>
<feature type="domain" description="Sm" evidence="1">
    <location>
        <begin position="1"/>
        <end position="70"/>
    </location>
</feature>
<dbReference type="GO" id="GO:0031417">
    <property type="term" value="C:NatC complex"/>
    <property type="evidence" value="ECO:0007669"/>
    <property type="project" value="InterPro"/>
</dbReference>
<dbReference type="GeneID" id="34523120"/>
<evidence type="ECO:0000313" key="3">
    <source>
        <dbReference type="Proteomes" id="UP000019384"/>
    </source>
</evidence>
<dbReference type="Proteomes" id="UP000019384">
    <property type="component" value="Unassembled WGS sequence"/>
</dbReference>
<protein>
    <recommendedName>
        <fullName evidence="1">Sm domain-containing protein</fullName>
    </recommendedName>
</protein>
<reference evidence="2" key="2">
    <citation type="submission" date="2014-02" db="EMBL/GenBank/DDBJ databases">
        <title>Complete DNA sequence of /Kuraishia capsulata/ illustrates novel genomic features among budding yeasts (/Saccharomycotina/).</title>
        <authorList>
            <person name="Morales L."/>
            <person name="Noel B."/>
            <person name="Porcel B."/>
            <person name="Marcet-Houben M."/>
            <person name="Hullo M-F."/>
            <person name="Sacerdot C."/>
            <person name="Tekaia F."/>
            <person name="Leh-Louis V."/>
            <person name="Despons L."/>
            <person name="Khanna V."/>
            <person name="Aury J-M."/>
            <person name="Barbe V."/>
            <person name="Couloux A."/>
            <person name="Labadie K."/>
            <person name="Pelletier E."/>
            <person name="Souciet J-L."/>
            <person name="Boekhout T."/>
            <person name="Gabaldon T."/>
            <person name="Wincker P."/>
            <person name="Dujon B."/>
        </authorList>
    </citation>
    <scope>NUCLEOTIDE SEQUENCE</scope>
    <source>
        <strain evidence="2">CBS 1993</strain>
    </source>
</reference>
<name>W6MSR2_9ASCO</name>
<keyword evidence="3" id="KW-1185">Reference proteome</keyword>
<gene>
    <name evidence="2" type="ORF">KUCA_T00005742001</name>
</gene>
<accession>W6MSR2</accession>
<dbReference type="PROSITE" id="PS52002">
    <property type="entry name" value="SM"/>
    <property type="match status" value="1"/>
</dbReference>
<evidence type="ECO:0000259" key="1">
    <source>
        <dbReference type="PROSITE" id="PS52002"/>
    </source>
</evidence>
<dbReference type="Pfam" id="PF01423">
    <property type="entry name" value="LSM"/>
    <property type="match status" value="1"/>
</dbReference>
<dbReference type="InterPro" id="IPR034110">
    <property type="entry name" value="LSMD1_Sm"/>
</dbReference>
<dbReference type="Gene3D" id="2.30.30.100">
    <property type="match status" value="1"/>
</dbReference>
<dbReference type="AlphaFoldDB" id="W6MSR2"/>
<dbReference type="HOGENOM" id="CLU_076902_9_0_1"/>
<dbReference type="RefSeq" id="XP_022461732.1">
    <property type="nucleotide sequence ID" value="XM_022601985.1"/>
</dbReference>
<dbReference type="GO" id="GO:0003723">
    <property type="term" value="F:RNA binding"/>
    <property type="evidence" value="ECO:0007669"/>
    <property type="project" value="InterPro"/>
</dbReference>
<dbReference type="InterPro" id="IPR010920">
    <property type="entry name" value="LSM_dom_sf"/>
</dbReference>
<dbReference type="STRING" id="1382522.W6MSR2"/>
<organism evidence="2 3">
    <name type="scientific">Kuraishia capsulata CBS 1993</name>
    <dbReference type="NCBI Taxonomy" id="1382522"/>
    <lineage>
        <taxon>Eukaryota</taxon>
        <taxon>Fungi</taxon>
        <taxon>Dikarya</taxon>
        <taxon>Ascomycota</taxon>
        <taxon>Saccharomycotina</taxon>
        <taxon>Pichiomycetes</taxon>
        <taxon>Pichiales</taxon>
        <taxon>Pichiaceae</taxon>
        <taxon>Kuraishia</taxon>
    </lineage>
</organism>